<evidence type="ECO:0000313" key="4">
    <source>
        <dbReference type="Proteomes" id="UP000308838"/>
    </source>
</evidence>
<dbReference type="SUPFAM" id="SSF52540">
    <property type="entry name" value="P-loop containing nucleoside triphosphate hydrolases"/>
    <property type="match status" value="1"/>
</dbReference>
<keyword evidence="4" id="KW-1185">Reference proteome</keyword>
<feature type="domain" description="PD-(D/E)XK endonuclease-like" evidence="2">
    <location>
        <begin position="561"/>
        <end position="785"/>
    </location>
</feature>
<dbReference type="Gene3D" id="3.40.50.300">
    <property type="entry name" value="P-loop containing nucleotide triphosphate hydrolases"/>
    <property type="match status" value="1"/>
</dbReference>
<dbReference type="InterPro" id="IPR038726">
    <property type="entry name" value="PDDEXK_AddAB-type"/>
</dbReference>
<evidence type="ECO:0000313" key="3">
    <source>
        <dbReference type="EMBL" id="TKX31448.1"/>
    </source>
</evidence>
<sequence length="793" mass="95143">MKLRIFGSTRKIKEYYDQSKTLNVLLDNAISIQDFLERVCLVNSHKASSYESLLLMQEACLKSKNLEKELGISADFFTFLKNNEYLFSFFKELSLEKKSINDLKNNDYYASYNEHLEILKEVFDHYLALLKKNHLHDDLSLVKDYLINFDFIDEYDVIIYNLEGFLSKFEEDLFLQIADYKEVILCFRVSRFNYEYFSKFDFLKDMELETEFYYEVSLNEGKILKKEKIYTQNSQIKVKSFEIRSLQCAFAMDEVSHFLREGLKPENIVIITPDESFCDLLRLFDKNNMFNFASGINIKESLFYQKLKILYDSANSESFYYQKQEDYFLNEDTIFDYHNTFLHYLNLDFENFKSQFDQQFNFEQFENLIIQFLENEKQELISIIQKELYFIKELLKNQSLKVKELLQLFFIHISNLNLSYVGGGKVTVMGLLESRGLHFDGVVIVDFNEDVIPKRSINELFLNNEIRKKAGLISYERRENLQRFYYENLIKNAKKVSISYVENEEQRKSRFLDDLDIKYFYEKPNSKTYLDALKLDYQSTRLNLEPIKAPVLKHDPFEKPLSFTRFSLLLNQKRTYYYRYILNLKEARALSYESNFKNEGNFIHKILEIYYKENSKNYFDCSIFNKLLQRESSKYGISDLELEILKIRFENFYKNEQKHFDEGYKVDKLEWPPADLKLPPKVLRFGKESIRLIGVIDRIDYREGENFIIDYKSGKIPIDSYQLAFYQALYDENAQAFFYDLKRMKFTKEKAKSLIDLKESLKNLLDESKEEMEFENKKDNYCPYKLIYKKEVK</sequence>
<dbReference type="AlphaFoldDB" id="A0A4U7BHY0"/>
<dbReference type="InterPro" id="IPR011604">
    <property type="entry name" value="PDDEXK-like_dom_sf"/>
</dbReference>
<dbReference type="Pfam" id="PF12705">
    <property type="entry name" value="PDDEXK_1"/>
    <property type="match status" value="1"/>
</dbReference>
<dbReference type="InterPro" id="IPR011335">
    <property type="entry name" value="Restrct_endonuc-II-like"/>
</dbReference>
<gene>
    <name evidence="3" type="ORF">CQA69_02125</name>
</gene>
<accession>A0A4U7BHY0</accession>
<comment type="caution">
    <text evidence="3">The sequence shown here is derived from an EMBL/GenBank/DDBJ whole genome shotgun (WGS) entry which is preliminary data.</text>
</comment>
<protein>
    <recommendedName>
        <fullName evidence="2">PD-(D/E)XK endonuclease-like domain-containing protein</fullName>
    </recommendedName>
</protein>
<dbReference type="Proteomes" id="UP000308838">
    <property type="component" value="Unassembled WGS sequence"/>
</dbReference>
<name>A0A4U7BHY0_9BACT</name>
<evidence type="ECO:0000256" key="1">
    <source>
        <dbReference type="SAM" id="Coils"/>
    </source>
</evidence>
<dbReference type="InterPro" id="IPR027417">
    <property type="entry name" value="P-loop_NTPase"/>
</dbReference>
<evidence type="ECO:0000259" key="2">
    <source>
        <dbReference type="Pfam" id="PF12705"/>
    </source>
</evidence>
<dbReference type="RefSeq" id="WP_137620193.1">
    <property type="nucleotide sequence ID" value="NZ_NXLZ01000003.1"/>
</dbReference>
<dbReference type="Gene3D" id="3.90.320.10">
    <property type="match status" value="1"/>
</dbReference>
<dbReference type="OrthoDB" id="9766257at2"/>
<proteinExistence type="predicted"/>
<feature type="coiled-coil region" evidence="1">
    <location>
        <begin position="751"/>
        <end position="778"/>
    </location>
</feature>
<keyword evidence="1" id="KW-0175">Coiled coil</keyword>
<reference evidence="3 4" key="1">
    <citation type="submission" date="2018-05" db="EMBL/GenBank/DDBJ databases">
        <title>Novel Campyloabacter and Helicobacter Species and Strains.</title>
        <authorList>
            <person name="Mannion A.J."/>
            <person name="Shen Z."/>
            <person name="Fox J.G."/>
        </authorList>
    </citation>
    <scope>NUCLEOTIDE SEQUENCE [LARGE SCALE GENOMIC DNA]</scope>
    <source>
        <strain evidence="4">MIT17-664</strain>
    </source>
</reference>
<dbReference type="SUPFAM" id="SSF52980">
    <property type="entry name" value="Restriction endonuclease-like"/>
    <property type="match status" value="1"/>
</dbReference>
<organism evidence="3 4">
    <name type="scientific">Campylobacter estrildidarum</name>
    <dbReference type="NCBI Taxonomy" id="2510189"/>
    <lineage>
        <taxon>Bacteria</taxon>
        <taxon>Pseudomonadati</taxon>
        <taxon>Campylobacterota</taxon>
        <taxon>Epsilonproteobacteria</taxon>
        <taxon>Campylobacterales</taxon>
        <taxon>Campylobacteraceae</taxon>
        <taxon>Campylobacter</taxon>
    </lineage>
</organism>
<dbReference type="EMBL" id="NXLZ01000003">
    <property type="protein sequence ID" value="TKX31448.1"/>
    <property type="molecule type" value="Genomic_DNA"/>
</dbReference>